<name>A0ABC9NG94_BACUC</name>
<comment type="caution">
    <text evidence="1">The sequence shown here is derived from an EMBL/GenBank/DDBJ whole genome shotgun (WGS) entry which is preliminary data.</text>
</comment>
<keyword evidence="2" id="KW-1185">Reference proteome</keyword>
<dbReference type="AlphaFoldDB" id="A0ABC9NG94"/>
<sequence length="51" mass="5992">MNYAEREDYARREYPIKRGRDEACFGYAEHEDYGGCEADSIRNNQNVCIVL</sequence>
<protein>
    <submittedName>
        <fullName evidence="1">Uncharacterized protein</fullName>
    </submittedName>
</protein>
<dbReference type="EMBL" id="AAYH02000035">
    <property type="protein sequence ID" value="EDO55780.1"/>
    <property type="molecule type" value="Genomic_DNA"/>
</dbReference>
<organism evidence="1 2">
    <name type="scientific">Bacteroides uniformis (strain ATCC 8492 / DSM 6597 / CCUG 4942 / CIP 103695 / JCM 5828 / KCTC 5204 / NCTC 13054 / VPI 0061)</name>
    <dbReference type="NCBI Taxonomy" id="411479"/>
    <lineage>
        <taxon>Bacteria</taxon>
        <taxon>Pseudomonadati</taxon>
        <taxon>Bacteroidota</taxon>
        <taxon>Bacteroidia</taxon>
        <taxon>Bacteroidales</taxon>
        <taxon>Bacteroidaceae</taxon>
        <taxon>Bacteroides</taxon>
    </lineage>
</organism>
<proteinExistence type="predicted"/>
<gene>
    <name evidence="1" type="ORF">BACUNI_00622</name>
</gene>
<evidence type="ECO:0000313" key="2">
    <source>
        <dbReference type="Proteomes" id="UP000004110"/>
    </source>
</evidence>
<accession>A0ABC9NG94</accession>
<reference evidence="1" key="1">
    <citation type="submission" date="2007-06" db="EMBL/GenBank/DDBJ databases">
        <authorList>
            <person name="Fulton L."/>
            <person name="Clifton S."/>
            <person name="Fulton B."/>
            <person name="Xu J."/>
            <person name="Minx P."/>
            <person name="Pepin K.H."/>
            <person name="Johnson M."/>
            <person name="Thiruvilangam P."/>
            <person name="Bhonagiri V."/>
            <person name="Nash W.E."/>
            <person name="Mardis E.R."/>
            <person name="Wilson R.K."/>
        </authorList>
    </citation>
    <scope>NUCLEOTIDE SEQUENCE [LARGE SCALE GENOMIC DNA]</scope>
    <source>
        <strain evidence="1">ATCC 8492</strain>
    </source>
</reference>
<reference evidence="1" key="2">
    <citation type="submission" date="2013-11" db="EMBL/GenBank/DDBJ databases">
        <title>Draft genome sequence of Bacteroides uniformis (ATCC 8492).</title>
        <authorList>
            <person name="Sudarsanam P."/>
            <person name="Ley R."/>
            <person name="Guruge J."/>
            <person name="Turnbaugh P.J."/>
            <person name="Mahowald M."/>
            <person name="Liep D."/>
            <person name="Gordon J."/>
        </authorList>
    </citation>
    <scope>NUCLEOTIDE SEQUENCE</scope>
    <source>
        <strain evidence="1">ATCC 8492</strain>
    </source>
</reference>
<evidence type="ECO:0000313" key="1">
    <source>
        <dbReference type="EMBL" id="EDO55780.1"/>
    </source>
</evidence>
<dbReference type="Proteomes" id="UP000004110">
    <property type="component" value="Unassembled WGS sequence"/>
</dbReference>